<dbReference type="SMART" id="SM00091">
    <property type="entry name" value="PAS"/>
    <property type="match status" value="1"/>
</dbReference>
<comment type="caution">
    <text evidence="3">The sequence shown here is derived from an EMBL/GenBank/DDBJ whole genome shotgun (WGS) entry which is preliminary data.</text>
</comment>
<protein>
    <submittedName>
        <fullName evidence="3">Signal transduction histidine kinase</fullName>
    </submittedName>
</protein>
<gene>
    <name evidence="3" type="ORF">GCM10007276_31900</name>
</gene>
<feature type="domain" description="PAS" evidence="1">
    <location>
        <begin position="10"/>
        <end position="81"/>
    </location>
</feature>
<evidence type="ECO:0000313" key="3">
    <source>
        <dbReference type="EMBL" id="GGE52492.1"/>
    </source>
</evidence>
<evidence type="ECO:0000259" key="2">
    <source>
        <dbReference type="PROSITE" id="PS50113"/>
    </source>
</evidence>
<dbReference type="SUPFAM" id="SSF55785">
    <property type="entry name" value="PYP-like sensor domain (PAS domain)"/>
    <property type="match status" value="1"/>
</dbReference>
<reference evidence="3" key="1">
    <citation type="journal article" date="2014" name="Int. J. Syst. Evol. Microbiol.">
        <title>Complete genome sequence of Corynebacterium casei LMG S-19264T (=DSM 44701T), isolated from a smear-ripened cheese.</title>
        <authorList>
            <consortium name="US DOE Joint Genome Institute (JGI-PGF)"/>
            <person name="Walter F."/>
            <person name="Albersmeier A."/>
            <person name="Kalinowski J."/>
            <person name="Ruckert C."/>
        </authorList>
    </citation>
    <scope>NUCLEOTIDE SEQUENCE</scope>
    <source>
        <strain evidence="3">CCM 7684</strain>
    </source>
</reference>
<keyword evidence="4" id="KW-1185">Reference proteome</keyword>
<evidence type="ECO:0000313" key="4">
    <source>
        <dbReference type="Proteomes" id="UP000602745"/>
    </source>
</evidence>
<evidence type="ECO:0000259" key="1">
    <source>
        <dbReference type="PROSITE" id="PS50112"/>
    </source>
</evidence>
<dbReference type="InterPro" id="IPR013656">
    <property type="entry name" value="PAS_4"/>
</dbReference>
<dbReference type="Pfam" id="PF08448">
    <property type="entry name" value="PAS_4"/>
    <property type="match status" value="1"/>
</dbReference>
<organism evidence="3 4">
    <name type="scientific">Agaricicola taiwanensis</name>
    <dbReference type="NCBI Taxonomy" id="591372"/>
    <lineage>
        <taxon>Bacteria</taxon>
        <taxon>Pseudomonadati</taxon>
        <taxon>Pseudomonadota</taxon>
        <taxon>Alphaproteobacteria</taxon>
        <taxon>Rhodobacterales</taxon>
        <taxon>Paracoccaceae</taxon>
        <taxon>Agaricicola</taxon>
    </lineage>
</organism>
<keyword evidence="3" id="KW-0808">Transferase</keyword>
<dbReference type="RefSeq" id="WP_188410821.1">
    <property type="nucleotide sequence ID" value="NZ_BMCP01000005.1"/>
</dbReference>
<accession>A0A8J2YM67</accession>
<name>A0A8J2YM67_9RHOB</name>
<proteinExistence type="predicted"/>
<dbReference type="InterPro" id="IPR035965">
    <property type="entry name" value="PAS-like_dom_sf"/>
</dbReference>
<dbReference type="PROSITE" id="PS50113">
    <property type="entry name" value="PAC"/>
    <property type="match status" value="1"/>
</dbReference>
<keyword evidence="3" id="KW-0418">Kinase</keyword>
<sequence length="156" mass="16831">MTGPSTAAGLADQLAAALRTSSADALIVTDRDGVIRFWNPGAVRIFGFPVEEAVGQSLDLIIPPKLRDRHWDGYHRVMATGETRYGPAELLSVPAMTRNGDRISVEFTIMLLRDAAGQGDGMAAILRDVTARMDELRELRRRLAVVGGNGKARTSG</sequence>
<reference evidence="3" key="2">
    <citation type="submission" date="2020-09" db="EMBL/GenBank/DDBJ databases">
        <authorList>
            <person name="Sun Q."/>
            <person name="Sedlacek I."/>
        </authorList>
    </citation>
    <scope>NUCLEOTIDE SEQUENCE</scope>
    <source>
        <strain evidence="3">CCM 7684</strain>
    </source>
</reference>
<feature type="domain" description="PAC" evidence="2">
    <location>
        <begin position="89"/>
        <end position="141"/>
    </location>
</feature>
<dbReference type="CDD" id="cd00130">
    <property type="entry name" value="PAS"/>
    <property type="match status" value="1"/>
</dbReference>
<dbReference type="PROSITE" id="PS50112">
    <property type="entry name" value="PAS"/>
    <property type="match status" value="1"/>
</dbReference>
<dbReference type="Proteomes" id="UP000602745">
    <property type="component" value="Unassembled WGS sequence"/>
</dbReference>
<dbReference type="Gene3D" id="3.30.450.20">
    <property type="entry name" value="PAS domain"/>
    <property type="match status" value="1"/>
</dbReference>
<dbReference type="AlphaFoldDB" id="A0A8J2YM67"/>
<dbReference type="GO" id="GO:0016301">
    <property type="term" value="F:kinase activity"/>
    <property type="evidence" value="ECO:0007669"/>
    <property type="project" value="UniProtKB-KW"/>
</dbReference>
<dbReference type="EMBL" id="BMCP01000005">
    <property type="protein sequence ID" value="GGE52492.1"/>
    <property type="molecule type" value="Genomic_DNA"/>
</dbReference>
<dbReference type="InterPro" id="IPR000700">
    <property type="entry name" value="PAS-assoc_C"/>
</dbReference>
<dbReference type="InterPro" id="IPR000014">
    <property type="entry name" value="PAS"/>
</dbReference>
<dbReference type="NCBIfam" id="TIGR00229">
    <property type="entry name" value="sensory_box"/>
    <property type="match status" value="1"/>
</dbReference>